<reference evidence="1" key="2">
    <citation type="submission" date="2025-09" db="UniProtKB">
        <authorList>
            <consortium name="EnsemblPlants"/>
        </authorList>
    </citation>
    <scope>IDENTIFICATION</scope>
</reference>
<keyword evidence="2" id="KW-1185">Reference proteome</keyword>
<protein>
    <submittedName>
        <fullName evidence="1">Uncharacterized protein</fullName>
    </submittedName>
</protein>
<sequence>MAGPPAARRRAPVVRHIRPSRRRKPRAPAFTGFVASGLPKRKWDGFFHVVSPEVAARNRKKRRVIHNRLKGRIPDAPFTSPLEPSWDGFTVEETDILKAGHVGRSFYGGPAYTCGRCKATFWYQERVGTASAVTERRVVYNNCCKGGKVFVRPFTQPSDFLRDLLAFNGPPCSKHFIEKIRQYVFKISGAVCHQMGSLLPQEGDTPKYVELYIYHGGNEVDNRIQALNKDDRIEGGLDKTVVKGPHGMLDTHNALVIFFCMAKEVLAENEFTDISIRIMAPGESDGPQFNLPSADELSCLVFGELTLESPSRDIIVRGRGTNLQRISSLHNAYMSLQYPLLFPYGECGFQLGVKYIGIDHSDTPKRQVMTMQDFYCFCSHYKEGQHNPYLYYGLLSDQAVVDSRACIDECRLHFILLSNDDLRAENLQGLVDVVAVGRMDGSSVGKKNILPSSYTAGRRYMVENFQDAVAISRVHGCPDVFSTFTCNPKWPEIIESLESEPGKRPHDRADMTVRVYHMKLTDYLRDIKAGKAFGPIVAVLHTIEFQKRGLPHAHILVWQDKEKRAEMAHNKLSEIHNQGNHWSICVLVSRLWHYRGGTDEGPIIHTDLVLLDSEGIHMYGQIPQGPQGTADKLKDVLQEGKVYVIKKFLCNPSRSTFRPVESPFMVQFTRHTVVHEKPGLEDGFPFCTYSLTAFANIPKPATRPEHFVDVIGQIKMVSDVIPIQSMYQTTASNTRAVILADLQENEIRLVLWGDRAVEFDVEIVRAMGAKEPVIAIFVGTSLR</sequence>
<organism evidence="1 2">
    <name type="scientific">Avena sativa</name>
    <name type="common">Oat</name>
    <dbReference type="NCBI Taxonomy" id="4498"/>
    <lineage>
        <taxon>Eukaryota</taxon>
        <taxon>Viridiplantae</taxon>
        <taxon>Streptophyta</taxon>
        <taxon>Embryophyta</taxon>
        <taxon>Tracheophyta</taxon>
        <taxon>Spermatophyta</taxon>
        <taxon>Magnoliopsida</taxon>
        <taxon>Liliopsida</taxon>
        <taxon>Poales</taxon>
        <taxon>Poaceae</taxon>
        <taxon>BOP clade</taxon>
        <taxon>Pooideae</taxon>
        <taxon>Poodae</taxon>
        <taxon>Poeae</taxon>
        <taxon>Poeae Chloroplast Group 1 (Aveneae type)</taxon>
        <taxon>Aveninae</taxon>
        <taxon>Avena</taxon>
    </lineage>
</organism>
<name>A0ACD5YIU3_AVESA</name>
<evidence type="ECO:0000313" key="2">
    <source>
        <dbReference type="Proteomes" id="UP001732700"/>
    </source>
</evidence>
<accession>A0ACD5YIU3</accession>
<proteinExistence type="predicted"/>
<reference evidence="1" key="1">
    <citation type="submission" date="2021-05" db="EMBL/GenBank/DDBJ databases">
        <authorList>
            <person name="Scholz U."/>
            <person name="Mascher M."/>
            <person name="Fiebig A."/>
        </authorList>
    </citation>
    <scope>NUCLEOTIDE SEQUENCE [LARGE SCALE GENOMIC DNA]</scope>
</reference>
<dbReference type="EnsemblPlants" id="AVESA.00010b.r2.5DG0981220.1">
    <property type="protein sequence ID" value="AVESA.00010b.r2.5DG0981220.1.CDS"/>
    <property type="gene ID" value="AVESA.00010b.r2.5DG0981220"/>
</dbReference>
<evidence type="ECO:0000313" key="1">
    <source>
        <dbReference type="EnsemblPlants" id="AVESA.00010b.r2.5DG0981220.1.CDS"/>
    </source>
</evidence>
<dbReference type="Proteomes" id="UP001732700">
    <property type="component" value="Chromosome 5D"/>
</dbReference>